<dbReference type="EMBL" id="CP046904">
    <property type="protein sequence ID" value="QGZ40455.1"/>
    <property type="molecule type" value="Genomic_DNA"/>
</dbReference>
<evidence type="ECO:0000313" key="1">
    <source>
        <dbReference type="EMBL" id="QGZ40455.1"/>
    </source>
</evidence>
<keyword evidence="2" id="KW-1185">Reference proteome</keyword>
<dbReference type="Gene3D" id="1.10.260.40">
    <property type="entry name" value="lambda repressor-like DNA-binding domains"/>
    <property type="match status" value="1"/>
</dbReference>
<organism evidence="1 2">
    <name type="scientific">Pseudoduganella flava</name>
    <dbReference type="NCBI Taxonomy" id="871742"/>
    <lineage>
        <taxon>Bacteria</taxon>
        <taxon>Pseudomonadati</taxon>
        <taxon>Pseudomonadota</taxon>
        <taxon>Betaproteobacteria</taxon>
        <taxon>Burkholderiales</taxon>
        <taxon>Oxalobacteraceae</taxon>
        <taxon>Telluria group</taxon>
        <taxon>Pseudoduganella</taxon>
    </lineage>
</organism>
<evidence type="ECO:0000313" key="2">
    <source>
        <dbReference type="Proteomes" id="UP000437862"/>
    </source>
</evidence>
<protein>
    <recommendedName>
        <fullName evidence="3">Helix-turn-helix domain-containing protein</fullName>
    </recommendedName>
</protein>
<dbReference type="InterPro" id="IPR001387">
    <property type="entry name" value="Cro/C1-type_HTH"/>
</dbReference>
<dbReference type="RefSeq" id="WP_145876938.1">
    <property type="nucleotide sequence ID" value="NZ_CP046904.1"/>
</dbReference>
<dbReference type="CDD" id="cd00093">
    <property type="entry name" value="HTH_XRE"/>
    <property type="match status" value="1"/>
</dbReference>
<sequence>MTVDSVLIMPKKLFPTQATPTLVQERLTAWGRCVRNERLRQRITGADLCARIGISEATLRRVERGDPGAAAGTYLTALLALGVFDEVAPPLRESLAAAVPQRRVRLSREERGSDDYF</sequence>
<evidence type="ECO:0008006" key="3">
    <source>
        <dbReference type="Google" id="ProtNLM"/>
    </source>
</evidence>
<gene>
    <name evidence="1" type="ORF">GO485_16265</name>
</gene>
<dbReference type="Proteomes" id="UP000437862">
    <property type="component" value="Chromosome"/>
</dbReference>
<proteinExistence type="predicted"/>
<dbReference type="SUPFAM" id="SSF47413">
    <property type="entry name" value="lambda repressor-like DNA-binding domains"/>
    <property type="match status" value="1"/>
</dbReference>
<name>A0ABX6FSU7_9BURK</name>
<accession>A0ABX6FSU7</accession>
<reference evidence="1 2" key="1">
    <citation type="submission" date="2019-12" db="EMBL/GenBank/DDBJ databases">
        <title>Draft Genome Sequences of Six Type Strains of the Genus Massilia.</title>
        <authorList>
            <person name="Miess H."/>
            <person name="Frediansyah A."/>
            <person name="Goeker M."/>
            <person name="Gross H."/>
        </authorList>
    </citation>
    <scope>NUCLEOTIDE SEQUENCE [LARGE SCALE GENOMIC DNA]</scope>
    <source>
        <strain evidence="1 2">DSM 26639</strain>
    </source>
</reference>
<dbReference type="InterPro" id="IPR010982">
    <property type="entry name" value="Lambda_DNA-bd_dom_sf"/>
</dbReference>